<feature type="compositionally biased region" description="Basic and acidic residues" evidence="1">
    <location>
        <begin position="43"/>
        <end position="53"/>
    </location>
</feature>
<feature type="region of interest" description="Disordered" evidence="1">
    <location>
        <begin position="33"/>
        <end position="81"/>
    </location>
</feature>
<dbReference type="Proteomes" id="UP000027451">
    <property type="component" value="Unassembled WGS sequence"/>
</dbReference>
<organism evidence="2 3">
    <name type="scientific">Caballeronia zhejiangensis</name>
    <dbReference type="NCBI Taxonomy" id="871203"/>
    <lineage>
        <taxon>Bacteria</taxon>
        <taxon>Pseudomonadati</taxon>
        <taxon>Pseudomonadota</taxon>
        <taxon>Betaproteobacteria</taxon>
        <taxon>Burkholderiales</taxon>
        <taxon>Burkholderiaceae</taxon>
        <taxon>Caballeronia</taxon>
    </lineage>
</organism>
<sequence length="166" mass="17904">MFKVARLAWEYPRKTTANEEGVTAFGEKVNSKNGTVNEGVGKATDDPVLDAKRHAQRVGDQARKQMDDLSEDASDTDSGELDRTYCCPVRGEEALTQEQARPGAVCCVAAVDLSGRFATVLSYGRPPRAASRSPRSKASSADWSSLSLGISGSLLSAMLIRFRSFI</sequence>
<evidence type="ECO:0000313" key="3">
    <source>
        <dbReference type="Proteomes" id="UP000027451"/>
    </source>
</evidence>
<evidence type="ECO:0000313" key="2">
    <source>
        <dbReference type="EMBL" id="KDR24757.1"/>
    </source>
</evidence>
<reference evidence="2 3" key="1">
    <citation type="submission" date="2014-03" db="EMBL/GenBank/DDBJ databases">
        <title>Draft Genome Sequences of Four Burkholderia Strains.</title>
        <authorList>
            <person name="Liu X.Y."/>
            <person name="Li C.X."/>
            <person name="Xu J.H."/>
        </authorList>
    </citation>
    <scope>NUCLEOTIDE SEQUENCE [LARGE SCALE GENOMIC DNA]</scope>
    <source>
        <strain evidence="2 3">OP-1</strain>
    </source>
</reference>
<name>A0A656Q8D3_9BURK</name>
<comment type="caution">
    <text evidence="2">The sequence shown here is derived from an EMBL/GenBank/DDBJ whole genome shotgun (WGS) entry which is preliminary data.</text>
</comment>
<dbReference type="EMBL" id="JFHD01000069">
    <property type="protein sequence ID" value="KDR24757.1"/>
    <property type="molecule type" value="Genomic_DNA"/>
</dbReference>
<keyword evidence="3" id="KW-1185">Reference proteome</keyword>
<accession>A0A656Q8D3</accession>
<protein>
    <submittedName>
        <fullName evidence="2">General stress protein CsbD</fullName>
    </submittedName>
</protein>
<feature type="compositionally biased region" description="Acidic residues" evidence="1">
    <location>
        <begin position="68"/>
        <end position="79"/>
    </location>
</feature>
<gene>
    <name evidence="2" type="ORF">BG60_34180</name>
</gene>
<dbReference type="AlphaFoldDB" id="A0A656Q8D3"/>
<evidence type="ECO:0000256" key="1">
    <source>
        <dbReference type="SAM" id="MobiDB-lite"/>
    </source>
</evidence>
<proteinExistence type="predicted"/>